<keyword evidence="3" id="KW-1185">Reference proteome</keyword>
<dbReference type="PATRIC" id="fig|1173022.3.peg.3672"/>
<dbReference type="CDD" id="cd00761">
    <property type="entry name" value="Glyco_tranf_GTA_type"/>
    <property type="match status" value="1"/>
</dbReference>
<dbReference type="GO" id="GO:0016740">
    <property type="term" value="F:transferase activity"/>
    <property type="evidence" value="ECO:0007669"/>
    <property type="project" value="UniProtKB-KW"/>
</dbReference>
<dbReference type="EMBL" id="CP003620">
    <property type="protein sequence ID" value="AFZ14226.1"/>
    <property type="molecule type" value="Genomic_DNA"/>
</dbReference>
<accession>K9W1Y8</accession>
<dbReference type="eggNOG" id="COG1216">
    <property type="taxonomic scope" value="Bacteria"/>
</dbReference>
<dbReference type="Pfam" id="PF00535">
    <property type="entry name" value="Glycos_transf_2"/>
    <property type="match status" value="1"/>
</dbReference>
<dbReference type="KEGG" id="cep:Cri9333_3398"/>
<feature type="domain" description="Glycosyltransferase 2-like" evidence="1">
    <location>
        <begin position="7"/>
        <end position="120"/>
    </location>
</feature>
<dbReference type="RefSeq" id="WP_015204332.1">
    <property type="nucleotide sequence ID" value="NC_019753.1"/>
</dbReference>
<dbReference type="Gene3D" id="3.90.550.10">
    <property type="entry name" value="Spore Coat Polysaccharide Biosynthesis Protein SpsA, Chain A"/>
    <property type="match status" value="1"/>
</dbReference>
<reference evidence="2 3" key="1">
    <citation type="submission" date="2012-06" db="EMBL/GenBank/DDBJ databases">
        <title>Finished chromosome of genome of Crinalium epipsammum PCC 9333.</title>
        <authorList>
            <consortium name="US DOE Joint Genome Institute"/>
            <person name="Gugger M."/>
            <person name="Coursin T."/>
            <person name="Rippka R."/>
            <person name="Tandeau De Marsac N."/>
            <person name="Huntemann M."/>
            <person name="Wei C.-L."/>
            <person name="Han J."/>
            <person name="Detter J.C."/>
            <person name="Han C."/>
            <person name="Tapia R."/>
            <person name="Davenport K."/>
            <person name="Daligault H."/>
            <person name="Erkkila T."/>
            <person name="Gu W."/>
            <person name="Munk A.C.C."/>
            <person name="Teshima H."/>
            <person name="Xu Y."/>
            <person name="Chain P."/>
            <person name="Chen A."/>
            <person name="Krypides N."/>
            <person name="Mavromatis K."/>
            <person name="Markowitz V."/>
            <person name="Szeto E."/>
            <person name="Ivanova N."/>
            <person name="Mikhailova N."/>
            <person name="Ovchinnikova G."/>
            <person name="Pagani I."/>
            <person name="Pati A."/>
            <person name="Goodwin L."/>
            <person name="Peters L."/>
            <person name="Pitluck S."/>
            <person name="Woyke T."/>
            <person name="Kerfeld C."/>
        </authorList>
    </citation>
    <scope>NUCLEOTIDE SEQUENCE [LARGE SCALE GENOMIC DNA]</scope>
    <source>
        <strain evidence="2 3">PCC 9333</strain>
    </source>
</reference>
<dbReference type="InterPro" id="IPR050834">
    <property type="entry name" value="Glycosyltransf_2"/>
</dbReference>
<sequence>MNHNMFSIIIPTRQRHDTLKHSIQSVLNQTHTEFEVVVMDNFSSPETAEVAKSFNDSRIKYYRSPKRLSMSDNWELGLSYATGEYVTLLGDDDALMPDGVEICSRLLHEYDVNIVTWSRENTYWWDSAIVPWNRNRLGINFRQVGQILNSRQKLKEYYNFQISWDLMPMLYNSFVHQDIIAKVKSIYGKYFLTYCPDIFSGIVNAYFSDRYFYSSRGLSLGGISGHSTGTSAWFQSFNSEPMQKFSEEFKKNVNELIHESLVPVPNLVLTETTERILTKELFFPEDHELKIDIITLLNCMAANINRDLGKYDVNLQAIEDLAEKYQVPISEINIPPKLVQDPKAYQGPVFNSNGLLDLLLINCEQAGISNVAQAAMLARGILQGLDFLTIYSLTKEQEIALSNELKLREKNLIIFPNWSETEELISQELTAVLKEIATHPDKDRITLLIDTSNISVEDADLVVSGVVMNLLLEQNLDISEGAEISLIGQLNENGWESLLFRISARIVLNYENTEVIARAKAENLPLLELNSLKLQELSI</sequence>
<protein>
    <submittedName>
        <fullName evidence="2">Glycosyl transferase family 2</fullName>
    </submittedName>
</protein>
<organism evidence="2 3">
    <name type="scientific">Crinalium epipsammum PCC 9333</name>
    <dbReference type="NCBI Taxonomy" id="1173022"/>
    <lineage>
        <taxon>Bacteria</taxon>
        <taxon>Bacillati</taxon>
        <taxon>Cyanobacteriota</taxon>
        <taxon>Cyanophyceae</taxon>
        <taxon>Gomontiellales</taxon>
        <taxon>Gomontiellaceae</taxon>
        <taxon>Crinalium</taxon>
    </lineage>
</organism>
<evidence type="ECO:0000259" key="1">
    <source>
        <dbReference type="Pfam" id="PF00535"/>
    </source>
</evidence>
<dbReference type="HOGENOM" id="CLU_505010_0_0_3"/>
<dbReference type="PANTHER" id="PTHR43685:SF2">
    <property type="entry name" value="GLYCOSYLTRANSFERASE 2-LIKE DOMAIN-CONTAINING PROTEIN"/>
    <property type="match status" value="1"/>
</dbReference>
<dbReference type="InterPro" id="IPR001173">
    <property type="entry name" value="Glyco_trans_2-like"/>
</dbReference>
<name>K9W1Y8_9CYAN</name>
<proteinExistence type="predicted"/>
<dbReference type="PANTHER" id="PTHR43685">
    <property type="entry name" value="GLYCOSYLTRANSFERASE"/>
    <property type="match status" value="1"/>
</dbReference>
<dbReference type="OrthoDB" id="9797829at2"/>
<keyword evidence="2" id="KW-0808">Transferase</keyword>
<gene>
    <name evidence="2" type="ORF">Cri9333_3398</name>
</gene>
<dbReference type="STRING" id="1173022.Cri9333_3398"/>
<dbReference type="Proteomes" id="UP000010472">
    <property type="component" value="Chromosome"/>
</dbReference>
<dbReference type="AlphaFoldDB" id="K9W1Y8"/>
<evidence type="ECO:0000313" key="3">
    <source>
        <dbReference type="Proteomes" id="UP000010472"/>
    </source>
</evidence>
<dbReference type="InterPro" id="IPR029044">
    <property type="entry name" value="Nucleotide-diphossugar_trans"/>
</dbReference>
<evidence type="ECO:0000313" key="2">
    <source>
        <dbReference type="EMBL" id="AFZ14226.1"/>
    </source>
</evidence>
<dbReference type="SUPFAM" id="SSF53448">
    <property type="entry name" value="Nucleotide-diphospho-sugar transferases"/>
    <property type="match status" value="1"/>
</dbReference>